<sequence length="365" mass="41368">MDLINLEIDRIIIHQVYQRDPEGKVVPPLQSHEYTRFDKTAMTTFKTRVREALGRDSKAVKMDIINQANNDMASIVNKMIDQDDATFAASSYDMALKLTEAQKARSIPGGIVVIFTGRQGHPHRKFLGIIKAEIHSAYEKEVNDITKEISLKFVEEVLLTPATKLYKTAGFFEKPEHNDQCEDLNEKWSVLVSDSQINQTDGKAAAQYFYSRFLGCGYPKTSARDTKSFYDATCSFIKKLNIDPIQRNDLLNALITYLKVEKSSTISTSEFSSRFFSDVDTQDEFSSHMDKHGVPSTDITKDITHIESNLRFRKISFGGNVKILAPSEAFKALVSIEPIEGDIDEYGMHAEWTKVIIKDKVIQQE</sequence>
<accession>A0A2R3QRG4</accession>
<organism evidence="1 2">
    <name type="scientific">Ectopseudomonas mendocina</name>
    <name type="common">Pseudomonas mendocina</name>
    <dbReference type="NCBI Taxonomy" id="300"/>
    <lineage>
        <taxon>Bacteria</taxon>
        <taxon>Pseudomonadati</taxon>
        <taxon>Pseudomonadota</taxon>
        <taxon>Gammaproteobacteria</taxon>
        <taxon>Pseudomonadales</taxon>
        <taxon>Pseudomonadaceae</taxon>
        <taxon>Ectopseudomonas</taxon>
    </lineage>
</organism>
<proteinExistence type="predicted"/>
<evidence type="ECO:0008006" key="3">
    <source>
        <dbReference type="Google" id="ProtNLM"/>
    </source>
</evidence>
<dbReference type="Proteomes" id="UP000238327">
    <property type="component" value="Chromosome"/>
</dbReference>
<dbReference type="AlphaFoldDB" id="A0A2R3QRG4"/>
<dbReference type="Pfam" id="PF04245">
    <property type="entry name" value="NA37"/>
    <property type="match status" value="1"/>
</dbReference>
<evidence type="ECO:0000313" key="1">
    <source>
        <dbReference type="EMBL" id="AVO54376.1"/>
    </source>
</evidence>
<reference evidence="1 2" key="1">
    <citation type="submission" date="2018-03" db="EMBL/GenBank/DDBJ databases">
        <title>Complete genome sequence and methylome analysis of Pseudomonas mendocina NEB 698.</title>
        <authorList>
            <person name="Morgan R.D."/>
        </authorList>
    </citation>
    <scope>NUCLEOTIDE SEQUENCE [LARGE SCALE GENOMIC DNA]</scope>
    <source>
        <strain evidence="1 2">NEB698</strain>
    </source>
</reference>
<protein>
    <recommendedName>
        <fullName evidence="3">Nucleoid-associated protein</fullName>
    </recommendedName>
</protein>
<dbReference type="OrthoDB" id="1414497at2"/>
<name>A0A2R3QRG4_ECTME</name>
<evidence type="ECO:0000313" key="2">
    <source>
        <dbReference type="Proteomes" id="UP000238327"/>
    </source>
</evidence>
<gene>
    <name evidence="1" type="ORF">C7A17_16895</name>
</gene>
<dbReference type="GO" id="GO:0009295">
    <property type="term" value="C:nucleoid"/>
    <property type="evidence" value="ECO:0007669"/>
    <property type="project" value="InterPro"/>
</dbReference>
<dbReference type="InterPro" id="IPR007358">
    <property type="entry name" value="Nucleoid_associated_NdpA"/>
</dbReference>
<dbReference type="EMBL" id="CP027657">
    <property type="protein sequence ID" value="AVO54376.1"/>
    <property type="molecule type" value="Genomic_DNA"/>
</dbReference>
<dbReference type="RefSeq" id="WP_106739108.1">
    <property type="nucleotide sequence ID" value="NZ_CP027657.1"/>
</dbReference>